<accession>E0I4I3</accession>
<dbReference type="AlphaFoldDB" id="E0I4I3"/>
<proteinExistence type="inferred from homology"/>
<dbReference type="RefSeq" id="WP_006036043.1">
    <property type="nucleotide sequence ID" value="NZ_AEDD01000001.1"/>
</dbReference>
<dbReference type="InterPro" id="IPR015424">
    <property type="entry name" value="PyrdxlP-dep_Trfase"/>
</dbReference>
<dbReference type="SMART" id="SM00345">
    <property type="entry name" value="HTH_GNTR"/>
    <property type="match status" value="1"/>
</dbReference>
<dbReference type="GO" id="GO:0003700">
    <property type="term" value="F:DNA-binding transcription factor activity"/>
    <property type="evidence" value="ECO:0007669"/>
    <property type="project" value="InterPro"/>
</dbReference>
<evidence type="ECO:0000313" key="10">
    <source>
        <dbReference type="Proteomes" id="UP000005387"/>
    </source>
</evidence>
<dbReference type="InterPro" id="IPR004839">
    <property type="entry name" value="Aminotransferase_I/II_large"/>
</dbReference>
<keyword evidence="10" id="KW-1185">Reference proteome</keyword>
<dbReference type="GO" id="GO:0003677">
    <property type="term" value="F:DNA binding"/>
    <property type="evidence" value="ECO:0007669"/>
    <property type="project" value="UniProtKB-KW"/>
</dbReference>
<evidence type="ECO:0000259" key="8">
    <source>
        <dbReference type="PROSITE" id="PS50949"/>
    </source>
</evidence>
<dbReference type="CDD" id="cd07377">
    <property type="entry name" value="WHTH_GntR"/>
    <property type="match status" value="1"/>
</dbReference>
<dbReference type="EMBL" id="AEDD01000001">
    <property type="protein sequence ID" value="EFM12514.1"/>
    <property type="molecule type" value="Genomic_DNA"/>
</dbReference>
<dbReference type="PANTHER" id="PTHR46577">
    <property type="entry name" value="HTH-TYPE TRANSCRIPTIONAL REGULATORY PROTEIN GABR"/>
    <property type="match status" value="1"/>
</dbReference>
<evidence type="ECO:0000256" key="4">
    <source>
        <dbReference type="ARBA" id="ARBA00022898"/>
    </source>
</evidence>
<evidence type="ECO:0000256" key="2">
    <source>
        <dbReference type="ARBA" id="ARBA00005384"/>
    </source>
</evidence>
<evidence type="ECO:0000256" key="7">
    <source>
        <dbReference type="ARBA" id="ARBA00023163"/>
    </source>
</evidence>
<evidence type="ECO:0000313" key="9">
    <source>
        <dbReference type="EMBL" id="EFM12514.1"/>
    </source>
</evidence>
<keyword evidence="3 9" id="KW-0032">Aminotransferase</keyword>
<gene>
    <name evidence="9" type="ORF">PaecuDRAFT_0025</name>
</gene>
<dbReference type="Pfam" id="PF00155">
    <property type="entry name" value="Aminotran_1_2"/>
    <property type="match status" value="1"/>
</dbReference>
<keyword evidence="6" id="KW-0238">DNA-binding</keyword>
<dbReference type="PANTHER" id="PTHR46577:SF1">
    <property type="entry name" value="HTH-TYPE TRANSCRIPTIONAL REGULATORY PROTEIN GABR"/>
    <property type="match status" value="1"/>
</dbReference>
<dbReference type="SUPFAM" id="SSF53383">
    <property type="entry name" value="PLP-dependent transferases"/>
    <property type="match status" value="1"/>
</dbReference>
<keyword evidence="9" id="KW-0808">Transferase</keyword>
<dbReference type="Proteomes" id="UP000005387">
    <property type="component" value="Unassembled WGS sequence"/>
</dbReference>
<dbReference type="Gene3D" id="1.10.10.10">
    <property type="entry name" value="Winged helix-like DNA-binding domain superfamily/Winged helix DNA-binding domain"/>
    <property type="match status" value="1"/>
</dbReference>
<dbReference type="GO" id="GO:0008483">
    <property type="term" value="F:transaminase activity"/>
    <property type="evidence" value="ECO:0007669"/>
    <property type="project" value="UniProtKB-KW"/>
</dbReference>
<evidence type="ECO:0000256" key="6">
    <source>
        <dbReference type="ARBA" id="ARBA00023125"/>
    </source>
</evidence>
<dbReference type="InterPro" id="IPR036388">
    <property type="entry name" value="WH-like_DNA-bd_sf"/>
</dbReference>
<dbReference type="SUPFAM" id="SSF46785">
    <property type="entry name" value="Winged helix' DNA-binding domain"/>
    <property type="match status" value="1"/>
</dbReference>
<evidence type="ECO:0000256" key="1">
    <source>
        <dbReference type="ARBA" id="ARBA00001933"/>
    </source>
</evidence>
<dbReference type="InterPro" id="IPR036390">
    <property type="entry name" value="WH_DNA-bd_sf"/>
</dbReference>
<feature type="domain" description="HTH gntR-type" evidence="8">
    <location>
        <begin position="1"/>
        <end position="69"/>
    </location>
</feature>
<dbReference type="eggNOG" id="COG1167">
    <property type="taxonomic scope" value="Bacteria"/>
</dbReference>
<sequence>MKKYAAILTDMEQKLSEGHYRPGAKLPSVRSAAQAYGCSTSTIIRAYGELEKRHAIYSIAQSGYYAVDRAGADSQQGESAQIDLSSASPDLNVFPYLDFQHCLNKAIDTYKYHLFTYGDSLGLDRLRQTLASHLAGDQVFANPERIVVTSGAQQALEILAKMPFPNGKKTVLVEQPSYKIYLRYLEAEGIPVRGIARGTEGVDLRELEERFEHGDIKFFYTMSRYHNPLGTTTSVEERKAIAALASKYNVYIVEDDYMADLGEERSFEPIYAYNRTSHVVYIKSFSKIIFPGLRLGAAVLPEPLMETFGSFKRYADTSLLSQAALEIYIKNGMYERHKSKIYNQYAARMRALQEALKRHNEAGLITIAGTSSGIYVQFKLPQTVNLDRLTKRLEKRNIIVVTSQGCYLSDYREREKFLRISISRVMLEQIEDGVKAIIEEVKRS</sequence>
<organism evidence="9 10">
    <name type="scientific">Paenibacillus curdlanolyticus YK9</name>
    <dbReference type="NCBI Taxonomy" id="717606"/>
    <lineage>
        <taxon>Bacteria</taxon>
        <taxon>Bacillati</taxon>
        <taxon>Bacillota</taxon>
        <taxon>Bacilli</taxon>
        <taxon>Bacillales</taxon>
        <taxon>Paenibacillaceae</taxon>
        <taxon>Paenibacillus</taxon>
    </lineage>
</organism>
<reference evidence="9 10" key="1">
    <citation type="submission" date="2010-07" db="EMBL/GenBank/DDBJ databases">
        <title>The draft genome of Paenibacillus curdlanolyticus YK9.</title>
        <authorList>
            <consortium name="US DOE Joint Genome Institute (JGI-PGF)"/>
            <person name="Lucas S."/>
            <person name="Copeland A."/>
            <person name="Lapidus A."/>
            <person name="Cheng J.-F."/>
            <person name="Bruce D."/>
            <person name="Goodwin L."/>
            <person name="Pitluck S."/>
            <person name="Land M.L."/>
            <person name="Hauser L."/>
            <person name="Chang Y.-J."/>
            <person name="Jeffries C."/>
            <person name="Anderson I.J."/>
            <person name="Johnson E."/>
            <person name="Loganathan U."/>
            <person name="Mulhopadhyay B."/>
            <person name="Kyrpides N."/>
            <person name="Woyke T.J."/>
        </authorList>
    </citation>
    <scope>NUCLEOTIDE SEQUENCE [LARGE SCALE GENOMIC DNA]</scope>
    <source>
        <strain evidence="9 10">YK9</strain>
    </source>
</reference>
<dbReference type="Pfam" id="PF00392">
    <property type="entry name" value="GntR"/>
    <property type="match status" value="1"/>
</dbReference>
<dbReference type="InterPro" id="IPR015421">
    <property type="entry name" value="PyrdxlP-dep_Trfase_major"/>
</dbReference>
<dbReference type="STRING" id="717606.PaecuDRAFT_0025"/>
<name>E0I4I3_9BACL</name>
<comment type="similarity">
    <text evidence="2">In the C-terminal section; belongs to the class-I pyridoxal-phosphate-dependent aminotransferase family.</text>
</comment>
<evidence type="ECO:0000256" key="3">
    <source>
        <dbReference type="ARBA" id="ARBA00022576"/>
    </source>
</evidence>
<keyword evidence="5" id="KW-0805">Transcription regulation</keyword>
<dbReference type="PROSITE" id="PS50949">
    <property type="entry name" value="HTH_GNTR"/>
    <property type="match status" value="1"/>
</dbReference>
<evidence type="ECO:0000256" key="5">
    <source>
        <dbReference type="ARBA" id="ARBA00023015"/>
    </source>
</evidence>
<dbReference type="CDD" id="cd00609">
    <property type="entry name" value="AAT_like"/>
    <property type="match status" value="1"/>
</dbReference>
<comment type="cofactor">
    <cofactor evidence="1">
        <name>pyridoxal 5'-phosphate</name>
        <dbReference type="ChEBI" id="CHEBI:597326"/>
    </cofactor>
</comment>
<dbReference type="InterPro" id="IPR051446">
    <property type="entry name" value="HTH_trans_reg/aminotransferase"/>
</dbReference>
<dbReference type="Gene3D" id="3.40.640.10">
    <property type="entry name" value="Type I PLP-dependent aspartate aminotransferase-like (Major domain)"/>
    <property type="match status" value="1"/>
</dbReference>
<dbReference type="InterPro" id="IPR000524">
    <property type="entry name" value="Tscrpt_reg_HTH_GntR"/>
</dbReference>
<dbReference type="GO" id="GO:0030170">
    <property type="term" value="F:pyridoxal phosphate binding"/>
    <property type="evidence" value="ECO:0007669"/>
    <property type="project" value="InterPro"/>
</dbReference>
<dbReference type="OrthoDB" id="9802601at2"/>
<keyword evidence="4" id="KW-0663">Pyridoxal phosphate</keyword>
<protein>
    <submittedName>
        <fullName evidence="9">Transcriptional regulator, GntR family with aminotransferase domain</fullName>
    </submittedName>
</protein>
<keyword evidence="7" id="KW-0804">Transcription</keyword>